<accession>A0A4Q7LUU6</accession>
<dbReference type="EMBL" id="SGWV01000007">
    <property type="protein sequence ID" value="RZS58017.1"/>
    <property type="molecule type" value="Genomic_DNA"/>
</dbReference>
<feature type="transmembrane region" description="Helical" evidence="2">
    <location>
        <begin position="12"/>
        <end position="29"/>
    </location>
</feature>
<keyword evidence="4" id="KW-1185">Reference proteome</keyword>
<dbReference type="Proteomes" id="UP000293433">
    <property type="component" value="Unassembled WGS sequence"/>
</dbReference>
<keyword evidence="2" id="KW-0472">Membrane</keyword>
<proteinExistence type="predicted"/>
<keyword evidence="2" id="KW-1133">Transmembrane helix</keyword>
<evidence type="ECO:0000256" key="1">
    <source>
        <dbReference type="SAM" id="MobiDB-lite"/>
    </source>
</evidence>
<dbReference type="RefSeq" id="WP_207224735.1">
    <property type="nucleotide sequence ID" value="NZ_SGWV01000007.1"/>
</dbReference>
<evidence type="ECO:0000256" key="2">
    <source>
        <dbReference type="SAM" id="Phobius"/>
    </source>
</evidence>
<reference evidence="3 4" key="1">
    <citation type="submission" date="2019-02" db="EMBL/GenBank/DDBJ databases">
        <title>Genomic Encyclopedia of Type Strains, Phase IV (KMG-IV): sequencing the most valuable type-strain genomes for metagenomic binning, comparative biology and taxonomic classification.</title>
        <authorList>
            <person name="Goeker M."/>
        </authorList>
    </citation>
    <scope>NUCLEOTIDE SEQUENCE [LARGE SCALE GENOMIC DNA]</scope>
    <source>
        <strain evidence="3 4">DSM 10617</strain>
    </source>
</reference>
<name>A0A4Q7LUU6_9BURK</name>
<keyword evidence="2" id="KW-0812">Transmembrane</keyword>
<protein>
    <submittedName>
        <fullName evidence="3">Uncharacterized protein</fullName>
    </submittedName>
</protein>
<dbReference type="AlphaFoldDB" id="A0A4Q7LUU6"/>
<evidence type="ECO:0000313" key="4">
    <source>
        <dbReference type="Proteomes" id="UP000293433"/>
    </source>
</evidence>
<sequence length="207" mass="21125">MSRAAPARSKTWLWAAAAAVVAWSGWIVLKGEDTVEPVAKADRANRRPATPVERMSATSPAGAREALPAAPGLSASASGTAMQAARLEPRAQADAFGARSFEPAPPPAPKAAPVVAAPPPPAAPVVAAAPAAPPLPTLPYKFVGMLETLPSKKPQVFLSVGDKLLVAGPGDALEGGFRLDAIKPTELVFIHVQQGVTVRMPLSGAPS</sequence>
<gene>
    <name evidence="3" type="ORF">EV685_0294</name>
</gene>
<comment type="caution">
    <text evidence="3">The sequence shown here is derived from an EMBL/GenBank/DDBJ whole genome shotgun (WGS) entry which is preliminary data.</text>
</comment>
<feature type="region of interest" description="Disordered" evidence="1">
    <location>
        <begin position="41"/>
        <end position="64"/>
    </location>
</feature>
<organism evidence="3 4">
    <name type="scientific">Sphaerotilus mobilis</name>
    <dbReference type="NCBI Taxonomy" id="47994"/>
    <lineage>
        <taxon>Bacteria</taxon>
        <taxon>Pseudomonadati</taxon>
        <taxon>Pseudomonadota</taxon>
        <taxon>Betaproteobacteria</taxon>
        <taxon>Burkholderiales</taxon>
        <taxon>Sphaerotilaceae</taxon>
        <taxon>Sphaerotilus</taxon>
    </lineage>
</organism>
<evidence type="ECO:0000313" key="3">
    <source>
        <dbReference type="EMBL" id="RZS58017.1"/>
    </source>
</evidence>